<evidence type="ECO:0000256" key="2">
    <source>
        <dbReference type="ARBA" id="ARBA00023015"/>
    </source>
</evidence>
<dbReference type="OrthoDB" id="684567at2759"/>
<dbReference type="eggNOG" id="ENOG502QQRC">
    <property type="taxonomic scope" value="Eukaryota"/>
</dbReference>
<comment type="subcellular location">
    <subcellularLocation>
        <location evidence="1">Nucleus</location>
    </subcellularLocation>
</comment>
<proteinExistence type="predicted"/>
<dbReference type="GO" id="GO:0005634">
    <property type="term" value="C:nucleus"/>
    <property type="evidence" value="ECO:0007669"/>
    <property type="project" value="UniProtKB-SubCell"/>
</dbReference>
<evidence type="ECO:0000256" key="1">
    <source>
        <dbReference type="ARBA" id="ARBA00004123"/>
    </source>
</evidence>
<evidence type="ECO:0000256" key="5">
    <source>
        <dbReference type="ARBA" id="ARBA00023242"/>
    </source>
</evidence>
<keyword evidence="2" id="KW-0805">Transcription regulation</keyword>
<evidence type="ECO:0000259" key="6">
    <source>
        <dbReference type="PROSITE" id="PS50888"/>
    </source>
</evidence>
<keyword evidence="4" id="KW-0804">Transcription</keyword>
<protein>
    <recommendedName>
        <fullName evidence="6">BHLH domain-containing protein</fullName>
    </recommendedName>
</protein>
<dbReference type="Pfam" id="PF22754">
    <property type="entry name" value="bHLH-TF_ACT-like_plant"/>
    <property type="match status" value="1"/>
</dbReference>
<dbReference type="InterPro" id="IPR011598">
    <property type="entry name" value="bHLH_dom"/>
</dbReference>
<dbReference type="STRING" id="71139.A0A059D3J2"/>
<sequence>MALEAVVFPDDPFNYYNCKEVQSLLGECWSFDFGDQEQCENSHFLSTLEIQTEDHECSGWNHQSNVSSKALIDRPKRCRYKRRKNKKEMESQRMAHIATERNRRKQMNEHLSVLRSLMPDSHVQKVDQASIIGGAINYVKELEQQLQQLGAHKEMEGQSSKCEDDISSPPFSEFFTCPQYSASPGQGNDSVPMNEWTSLTQSAIADIEVTMVETHANLKVRSKRRPKQLLRLVSGLQSVGLTVLHLNVTTAEPFVLYCLTLKVEDGCQMTSGDEIAAAANQILSSIQE</sequence>
<evidence type="ECO:0000256" key="4">
    <source>
        <dbReference type="ARBA" id="ARBA00023163"/>
    </source>
</evidence>
<dbReference type="AlphaFoldDB" id="A0A059D3J2"/>
<dbReference type="PROSITE" id="PS50888">
    <property type="entry name" value="BHLH"/>
    <property type="match status" value="1"/>
</dbReference>
<keyword evidence="3" id="KW-0238">DNA-binding</keyword>
<dbReference type="KEGG" id="egr:104432339"/>
<dbReference type="GO" id="GO:0000981">
    <property type="term" value="F:DNA-binding transcription factor activity, RNA polymerase II-specific"/>
    <property type="evidence" value="ECO:0000318"/>
    <property type="project" value="GO_Central"/>
</dbReference>
<reference evidence="7" key="1">
    <citation type="submission" date="2013-07" db="EMBL/GenBank/DDBJ databases">
        <title>The genome of Eucalyptus grandis.</title>
        <authorList>
            <person name="Schmutz J."/>
            <person name="Hayes R."/>
            <person name="Myburg A."/>
            <person name="Tuskan G."/>
            <person name="Grattapaglia D."/>
            <person name="Rokhsar D.S."/>
        </authorList>
    </citation>
    <scope>NUCLEOTIDE SEQUENCE</scope>
    <source>
        <tissue evidence="7">Leaf extractions</tissue>
    </source>
</reference>
<dbReference type="SMART" id="SM00353">
    <property type="entry name" value="HLH"/>
    <property type="match status" value="1"/>
</dbReference>
<evidence type="ECO:0000313" key="7">
    <source>
        <dbReference type="EMBL" id="KCW85162.1"/>
    </source>
</evidence>
<dbReference type="PANTHER" id="PTHR11969:SF54">
    <property type="entry name" value="MAD-LIKE PROTEIN 1"/>
    <property type="match status" value="1"/>
</dbReference>
<dbReference type="Pfam" id="PF00010">
    <property type="entry name" value="HLH"/>
    <property type="match status" value="1"/>
</dbReference>
<feature type="domain" description="BHLH" evidence="6">
    <location>
        <begin position="91"/>
        <end position="142"/>
    </location>
</feature>
<name>A0A059D3J2_EUCGR</name>
<dbReference type="InterPro" id="IPR036638">
    <property type="entry name" value="HLH_DNA-bd_sf"/>
</dbReference>
<dbReference type="OMA" id="NTISEWN"/>
<gene>
    <name evidence="7" type="ORF">EUGRSUZ_B02000</name>
</gene>
<evidence type="ECO:0000256" key="3">
    <source>
        <dbReference type="ARBA" id="ARBA00023125"/>
    </source>
</evidence>
<dbReference type="Gramene" id="KCW85162">
    <property type="protein sequence ID" value="KCW85162"/>
    <property type="gene ID" value="EUGRSUZ_B02000"/>
</dbReference>
<dbReference type="SUPFAM" id="SSF47459">
    <property type="entry name" value="HLH, helix-loop-helix DNA-binding domain"/>
    <property type="match status" value="1"/>
</dbReference>
<dbReference type="PANTHER" id="PTHR11969">
    <property type="entry name" value="MAX DIMERIZATION, MAD"/>
    <property type="match status" value="1"/>
</dbReference>
<dbReference type="GO" id="GO:0000978">
    <property type="term" value="F:RNA polymerase II cis-regulatory region sequence-specific DNA binding"/>
    <property type="evidence" value="ECO:0000318"/>
    <property type="project" value="GO_Central"/>
</dbReference>
<dbReference type="InParanoid" id="A0A059D3J2"/>
<organism evidence="7">
    <name type="scientific">Eucalyptus grandis</name>
    <name type="common">Flooded gum</name>
    <dbReference type="NCBI Taxonomy" id="71139"/>
    <lineage>
        <taxon>Eukaryota</taxon>
        <taxon>Viridiplantae</taxon>
        <taxon>Streptophyta</taxon>
        <taxon>Embryophyta</taxon>
        <taxon>Tracheophyta</taxon>
        <taxon>Spermatophyta</taxon>
        <taxon>Magnoliopsida</taxon>
        <taxon>eudicotyledons</taxon>
        <taxon>Gunneridae</taxon>
        <taxon>Pentapetalae</taxon>
        <taxon>rosids</taxon>
        <taxon>malvids</taxon>
        <taxon>Myrtales</taxon>
        <taxon>Myrtaceae</taxon>
        <taxon>Myrtoideae</taxon>
        <taxon>Eucalypteae</taxon>
        <taxon>Eucalyptus</taxon>
    </lineage>
</organism>
<dbReference type="EMBL" id="KK198754">
    <property type="protein sequence ID" value="KCW85162.1"/>
    <property type="molecule type" value="Genomic_DNA"/>
</dbReference>
<dbReference type="GO" id="GO:0046983">
    <property type="term" value="F:protein dimerization activity"/>
    <property type="evidence" value="ECO:0007669"/>
    <property type="project" value="InterPro"/>
</dbReference>
<keyword evidence="5" id="KW-0539">Nucleus</keyword>
<dbReference type="InterPro" id="IPR054502">
    <property type="entry name" value="bHLH-TF_ACT-like_plant"/>
</dbReference>
<dbReference type="Gene3D" id="4.10.280.10">
    <property type="entry name" value="Helix-loop-helix DNA-binding domain"/>
    <property type="match status" value="1"/>
</dbReference>
<accession>A0A059D3J2</accession>
<dbReference type="GO" id="GO:0006357">
    <property type="term" value="P:regulation of transcription by RNA polymerase II"/>
    <property type="evidence" value="ECO:0000318"/>
    <property type="project" value="GO_Central"/>
</dbReference>